<dbReference type="Proteomes" id="UP000268059">
    <property type="component" value="Chromosome"/>
</dbReference>
<dbReference type="InterPro" id="IPR017871">
    <property type="entry name" value="ABC_transporter-like_CS"/>
</dbReference>
<dbReference type="InParanoid" id="A0A3G9J5R9"/>
<gene>
    <name evidence="5" type="primary">yybJ</name>
    <name evidence="5" type="ORF">SG0102_08860</name>
</gene>
<evidence type="ECO:0000259" key="4">
    <source>
        <dbReference type="PROSITE" id="PS50893"/>
    </source>
</evidence>
<reference evidence="5 6" key="1">
    <citation type="submission" date="2018-11" db="EMBL/GenBank/DDBJ databases">
        <title>Novel Erysipelotrichaceae bacterium isolated from small intestine of a swine.</title>
        <authorList>
            <person name="Kim J.S."/>
            <person name="Choe H."/>
            <person name="Lee Y.R."/>
            <person name="Kim K.M."/>
            <person name="Park D.S."/>
        </authorList>
    </citation>
    <scope>NUCLEOTIDE SEQUENCE [LARGE SCALE GENOMIC DNA]</scope>
    <source>
        <strain evidence="5 6">SG0102</strain>
    </source>
</reference>
<dbReference type="PROSITE" id="PS00211">
    <property type="entry name" value="ABC_TRANSPORTER_1"/>
    <property type="match status" value="1"/>
</dbReference>
<dbReference type="InterPro" id="IPR051782">
    <property type="entry name" value="ABC_Transporter_VariousFunc"/>
</dbReference>
<dbReference type="GO" id="GO:0016887">
    <property type="term" value="F:ATP hydrolysis activity"/>
    <property type="evidence" value="ECO:0007669"/>
    <property type="project" value="InterPro"/>
</dbReference>
<dbReference type="Pfam" id="PF00005">
    <property type="entry name" value="ABC_tran"/>
    <property type="match status" value="1"/>
</dbReference>
<dbReference type="KEGG" id="ebm:SG0102_08860"/>
<dbReference type="SUPFAM" id="SSF52540">
    <property type="entry name" value="P-loop containing nucleoside triphosphate hydrolases"/>
    <property type="match status" value="1"/>
</dbReference>
<dbReference type="EMBL" id="AP019309">
    <property type="protein sequence ID" value="BBH25952.1"/>
    <property type="molecule type" value="Genomic_DNA"/>
</dbReference>
<evidence type="ECO:0000256" key="3">
    <source>
        <dbReference type="ARBA" id="ARBA00022840"/>
    </source>
</evidence>
<dbReference type="SMART" id="SM00382">
    <property type="entry name" value="AAA"/>
    <property type="match status" value="1"/>
</dbReference>
<feature type="domain" description="ABC transporter" evidence="4">
    <location>
        <begin position="4"/>
        <end position="212"/>
    </location>
</feature>
<accession>A0A3G9J5R9</accession>
<keyword evidence="6" id="KW-1185">Reference proteome</keyword>
<dbReference type="RefSeq" id="WP_125118867.1">
    <property type="nucleotide sequence ID" value="NZ_AP019309.1"/>
</dbReference>
<dbReference type="PROSITE" id="PS50893">
    <property type="entry name" value="ABC_TRANSPORTER_2"/>
    <property type="match status" value="1"/>
</dbReference>
<evidence type="ECO:0000313" key="5">
    <source>
        <dbReference type="EMBL" id="BBH25952.1"/>
    </source>
</evidence>
<sequence>MSYLEIENYTKVIRQETILNHLTISLEKGKIYGLYGRNGSGKTMLLRAIAGLIMPTEGFVKINDQIITKDVDFAPHTGILIEHMNMLSYLSAKENLEGIAKIQKIASEEDIIEALNAVGLDPQSKKRVFRYSLGMKQKLCLAQSFFEHQELLLLDEPTNALDEESVQRIMMLFESFKEEGRTLIIASHDRDFLESICDRILPIKKGTIEKRH</sequence>
<proteinExistence type="predicted"/>
<dbReference type="InterPro" id="IPR027417">
    <property type="entry name" value="P-loop_NTPase"/>
</dbReference>
<evidence type="ECO:0000256" key="1">
    <source>
        <dbReference type="ARBA" id="ARBA00022448"/>
    </source>
</evidence>
<dbReference type="CDD" id="cd03230">
    <property type="entry name" value="ABC_DR_subfamily_A"/>
    <property type="match status" value="1"/>
</dbReference>
<keyword evidence="3 5" id="KW-0067">ATP-binding</keyword>
<dbReference type="InterPro" id="IPR003439">
    <property type="entry name" value="ABC_transporter-like_ATP-bd"/>
</dbReference>
<keyword evidence="2" id="KW-0547">Nucleotide-binding</keyword>
<protein>
    <submittedName>
        <fullName evidence="5">Putative ABC transporter ATP-binding protein YybJ</fullName>
    </submittedName>
</protein>
<dbReference type="PANTHER" id="PTHR42939:SF1">
    <property type="entry name" value="ABC TRANSPORTER ATP-BINDING PROTEIN ALBC-RELATED"/>
    <property type="match status" value="1"/>
</dbReference>
<keyword evidence="1" id="KW-0813">Transport</keyword>
<dbReference type="InterPro" id="IPR003593">
    <property type="entry name" value="AAA+_ATPase"/>
</dbReference>
<name>A0A3G9J5R9_9FIRM</name>
<dbReference type="Gene3D" id="3.40.50.300">
    <property type="entry name" value="P-loop containing nucleotide triphosphate hydrolases"/>
    <property type="match status" value="1"/>
</dbReference>
<dbReference type="GO" id="GO:0005524">
    <property type="term" value="F:ATP binding"/>
    <property type="evidence" value="ECO:0007669"/>
    <property type="project" value="UniProtKB-KW"/>
</dbReference>
<dbReference type="PANTHER" id="PTHR42939">
    <property type="entry name" value="ABC TRANSPORTER ATP-BINDING PROTEIN ALBC-RELATED"/>
    <property type="match status" value="1"/>
</dbReference>
<evidence type="ECO:0000256" key="2">
    <source>
        <dbReference type="ARBA" id="ARBA00022741"/>
    </source>
</evidence>
<evidence type="ECO:0000313" key="6">
    <source>
        <dbReference type="Proteomes" id="UP000268059"/>
    </source>
</evidence>
<dbReference type="OrthoDB" id="9804819at2"/>
<dbReference type="FunCoup" id="A0A3G9J5R9">
    <property type="interactions" value="6"/>
</dbReference>
<dbReference type="AlphaFoldDB" id="A0A3G9J5R9"/>
<organism evidence="5 6">
    <name type="scientific">Intestinibaculum porci</name>
    <dbReference type="NCBI Taxonomy" id="2487118"/>
    <lineage>
        <taxon>Bacteria</taxon>
        <taxon>Bacillati</taxon>
        <taxon>Bacillota</taxon>
        <taxon>Erysipelotrichia</taxon>
        <taxon>Erysipelotrichales</taxon>
        <taxon>Erysipelotrichaceae</taxon>
        <taxon>Intestinibaculum</taxon>
    </lineage>
</organism>